<dbReference type="SUPFAM" id="SSF55874">
    <property type="entry name" value="ATPase domain of HSP90 chaperone/DNA topoisomerase II/histidine kinase"/>
    <property type="match status" value="1"/>
</dbReference>
<dbReference type="SUPFAM" id="SSF55785">
    <property type="entry name" value="PYP-like sensor domain (PAS domain)"/>
    <property type="match status" value="2"/>
</dbReference>
<comment type="catalytic activity">
    <reaction evidence="1">
        <text>ATP + protein L-histidine = ADP + protein N-phospho-L-histidine.</text>
        <dbReference type="EC" id="2.7.13.3"/>
    </reaction>
</comment>
<dbReference type="PANTHER" id="PTHR43711">
    <property type="entry name" value="TWO-COMPONENT HISTIDINE KINASE"/>
    <property type="match status" value="1"/>
</dbReference>
<dbReference type="STRING" id="1765655.AMR74_06160"/>
<feature type="domain" description="PAS" evidence="9">
    <location>
        <begin position="254"/>
        <end position="324"/>
    </location>
</feature>
<feature type="domain" description="PAC" evidence="10">
    <location>
        <begin position="327"/>
        <end position="378"/>
    </location>
</feature>
<dbReference type="PANTHER" id="PTHR43711:SF1">
    <property type="entry name" value="HISTIDINE KINASE 1"/>
    <property type="match status" value="1"/>
</dbReference>
<dbReference type="InterPro" id="IPR003661">
    <property type="entry name" value="HisK_dim/P_dom"/>
</dbReference>
<evidence type="ECO:0000259" key="10">
    <source>
        <dbReference type="PROSITE" id="PS50113"/>
    </source>
</evidence>
<dbReference type="SUPFAM" id="SSF55781">
    <property type="entry name" value="GAF domain-like"/>
    <property type="match status" value="2"/>
</dbReference>
<dbReference type="RefSeq" id="WP_053771183.1">
    <property type="nucleotide sequence ID" value="NZ_LIST01000002.1"/>
</dbReference>
<evidence type="ECO:0000256" key="6">
    <source>
        <dbReference type="PROSITE-ProRule" id="PRU00169"/>
    </source>
</evidence>
<name>A0A0N1IUX9_9EURY</name>
<dbReference type="InterPro" id="IPR013767">
    <property type="entry name" value="PAS_fold"/>
</dbReference>
<dbReference type="SMART" id="SM00387">
    <property type="entry name" value="HATPase_c"/>
    <property type="match status" value="1"/>
</dbReference>
<gene>
    <name evidence="11" type="ORF">AMR74_06160</name>
</gene>
<dbReference type="InterPro" id="IPR005467">
    <property type="entry name" value="His_kinase_dom"/>
</dbReference>
<evidence type="ECO:0000259" key="7">
    <source>
        <dbReference type="PROSITE" id="PS50109"/>
    </source>
</evidence>
<keyword evidence="3" id="KW-0808">Transferase</keyword>
<dbReference type="InterPro" id="IPR000700">
    <property type="entry name" value="PAS-assoc_C"/>
</dbReference>
<dbReference type="NCBIfam" id="TIGR00229">
    <property type="entry name" value="sensory_box"/>
    <property type="match status" value="2"/>
</dbReference>
<feature type="modified residue" description="4-aspartylphosphate" evidence="6">
    <location>
        <position position="57"/>
    </location>
</feature>
<dbReference type="InterPro" id="IPR013655">
    <property type="entry name" value="PAS_fold_3"/>
</dbReference>
<dbReference type="InterPro" id="IPR003594">
    <property type="entry name" value="HATPase_dom"/>
</dbReference>
<evidence type="ECO:0000313" key="12">
    <source>
        <dbReference type="Proteomes" id="UP000037747"/>
    </source>
</evidence>
<keyword evidence="12" id="KW-1185">Reference proteome</keyword>
<dbReference type="InterPro" id="IPR029016">
    <property type="entry name" value="GAF-like_dom_sf"/>
</dbReference>
<keyword evidence="5" id="KW-0902">Two-component regulatory system</keyword>
<evidence type="ECO:0000256" key="1">
    <source>
        <dbReference type="ARBA" id="ARBA00000085"/>
    </source>
</evidence>
<dbReference type="GO" id="GO:0006355">
    <property type="term" value="P:regulation of DNA-templated transcription"/>
    <property type="evidence" value="ECO:0007669"/>
    <property type="project" value="InterPro"/>
</dbReference>
<dbReference type="PROSITE" id="PS50109">
    <property type="entry name" value="HIS_KIN"/>
    <property type="match status" value="1"/>
</dbReference>
<dbReference type="CDD" id="cd00156">
    <property type="entry name" value="REC"/>
    <property type="match status" value="1"/>
</dbReference>
<dbReference type="PROSITE" id="PS50113">
    <property type="entry name" value="PAC"/>
    <property type="match status" value="1"/>
</dbReference>
<dbReference type="SMART" id="SM00388">
    <property type="entry name" value="HisKA"/>
    <property type="match status" value="1"/>
</dbReference>
<evidence type="ECO:0000256" key="5">
    <source>
        <dbReference type="ARBA" id="ARBA00023012"/>
    </source>
</evidence>
<reference evidence="11 12" key="1">
    <citation type="submission" date="2015-08" db="EMBL/GenBank/DDBJ databases">
        <title>Genomes of Isolates from Cabo Rojo, PR.</title>
        <authorList>
            <person name="Sanchez-Nieves R.L."/>
            <person name="Montalvo-Rodriguez R."/>
        </authorList>
    </citation>
    <scope>NUCLEOTIDE SEQUENCE [LARGE SCALE GENOMIC DNA]</scope>
    <source>
        <strain evidence="11 12">5</strain>
    </source>
</reference>
<dbReference type="Pfam" id="PF00989">
    <property type="entry name" value="PAS"/>
    <property type="match status" value="1"/>
</dbReference>
<dbReference type="PROSITE" id="PS50110">
    <property type="entry name" value="RESPONSE_REGULATORY"/>
    <property type="match status" value="1"/>
</dbReference>
<dbReference type="Pfam" id="PF02518">
    <property type="entry name" value="HATPase_c"/>
    <property type="match status" value="1"/>
</dbReference>
<evidence type="ECO:0000256" key="3">
    <source>
        <dbReference type="ARBA" id="ARBA00022679"/>
    </source>
</evidence>
<dbReference type="Pfam" id="PF00072">
    <property type="entry name" value="Response_reg"/>
    <property type="match status" value="1"/>
</dbReference>
<dbReference type="InterPro" id="IPR036097">
    <property type="entry name" value="HisK_dim/P_sf"/>
</dbReference>
<dbReference type="SUPFAM" id="SSF52172">
    <property type="entry name" value="CheY-like"/>
    <property type="match status" value="1"/>
</dbReference>
<dbReference type="Pfam" id="PF08447">
    <property type="entry name" value="PAS_3"/>
    <property type="match status" value="1"/>
</dbReference>
<dbReference type="CDD" id="cd00082">
    <property type="entry name" value="HisKA"/>
    <property type="match status" value="1"/>
</dbReference>
<dbReference type="SMART" id="SM00091">
    <property type="entry name" value="PAS"/>
    <property type="match status" value="2"/>
</dbReference>
<evidence type="ECO:0000256" key="2">
    <source>
        <dbReference type="ARBA" id="ARBA00012438"/>
    </source>
</evidence>
<dbReference type="GO" id="GO:0000155">
    <property type="term" value="F:phosphorelay sensor kinase activity"/>
    <property type="evidence" value="ECO:0007669"/>
    <property type="project" value="InterPro"/>
</dbReference>
<comment type="caution">
    <text evidence="11">The sequence shown here is derived from an EMBL/GenBank/DDBJ whole genome shotgun (WGS) entry which is preliminary data.</text>
</comment>
<dbReference type="Gene3D" id="3.30.450.20">
    <property type="entry name" value="PAS domain"/>
    <property type="match status" value="2"/>
</dbReference>
<feature type="domain" description="PAS" evidence="9">
    <location>
        <begin position="137"/>
        <end position="190"/>
    </location>
</feature>
<keyword evidence="6" id="KW-0597">Phosphoprotein</keyword>
<dbReference type="InterPro" id="IPR001610">
    <property type="entry name" value="PAC"/>
</dbReference>
<evidence type="ECO:0000259" key="9">
    <source>
        <dbReference type="PROSITE" id="PS50112"/>
    </source>
</evidence>
<dbReference type="SMART" id="SM00448">
    <property type="entry name" value="REC"/>
    <property type="match status" value="1"/>
</dbReference>
<dbReference type="AlphaFoldDB" id="A0A0N1IUX9"/>
<dbReference type="Gene3D" id="1.10.287.130">
    <property type="match status" value="1"/>
</dbReference>
<organism evidence="11 12">
    <name type="scientific">Halorubrum tropicale</name>
    <dbReference type="NCBI Taxonomy" id="1765655"/>
    <lineage>
        <taxon>Archaea</taxon>
        <taxon>Methanobacteriati</taxon>
        <taxon>Methanobacteriota</taxon>
        <taxon>Stenosarchaea group</taxon>
        <taxon>Halobacteria</taxon>
        <taxon>Halobacteriales</taxon>
        <taxon>Haloferacaceae</taxon>
        <taxon>Halorubrum</taxon>
    </lineage>
</organism>
<dbReference type="InterPro" id="IPR001789">
    <property type="entry name" value="Sig_transdc_resp-reg_receiver"/>
</dbReference>
<dbReference type="Pfam" id="PF00512">
    <property type="entry name" value="HisKA"/>
    <property type="match status" value="1"/>
</dbReference>
<evidence type="ECO:0000256" key="4">
    <source>
        <dbReference type="ARBA" id="ARBA00022777"/>
    </source>
</evidence>
<evidence type="ECO:0000313" key="11">
    <source>
        <dbReference type="EMBL" id="KOX97006.1"/>
    </source>
</evidence>
<dbReference type="Gene3D" id="3.30.565.10">
    <property type="entry name" value="Histidine kinase-like ATPase, C-terminal domain"/>
    <property type="match status" value="1"/>
</dbReference>
<dbReference type="PATRIC" id="fig|1705389.3.peg.3204"/>
<dbReference type="InterPro" id="IPR050736">
    <property type="entry name" value="Sensor_HK_Regulatory"/>
</dbReference>
<feature type="domain" description="Response regulatory" evidence="8">
    <location>
        <begin position="6"/>
        <end position="122"/>
    </location>
</feature>
<accession>A0A0N1IUX9</accession>
<evidence type="ECO:0000259" key="8">
    <source>
        <dbReference type="PROSITE" id="PS50110"/>
    </source>
</evidence>
<dbReference type="PROSITE" id="PS50112">
    <property type="entry name" value="PAS"/>
    <property type="match status" value="2"/>
</dbReference>
<dbReference type="InterPro" id="IPR000014">
    <property type="entry name" value="PAS"/>
</dbReference>
<feature type="domain" description="Histidine kinase" evidence="7">
    <location>
        <begin position="709"/>
        <end position="897"/>
    </location>
</feature>
<dbReference type="InterPro" id="IPR036890">
    <property type="entry name" value="HATPase_C_sf"/>
</dbReference>
<dbReference type="Proteomes" id="UP000037747">
    <property type="component" value="Unassembled WGS sequence"/>
</dbReference>
<dbReference type="Pfam" id="PF13185">
    <property type="entry name" value="GAF_2"/>
    <property type="match status" value="2"/>
</dbReference>
<dbReference type="EMBL" id="LIST01000002">
    <property type="protein sequence ID" value="KOX97006.1"/>
    <property type="molecule type" value="Genomic_DNA"/>
</dbReference>
<dbReference type="Gene3D" id="3.30.450.40">
    <property type="match status" value="2"/>
</dbReference>
<dbReference type="Gene3D" id="3.40.50.2300">
    <property type="match status" value="1"/>
</dbReference>
<dbReference type="CDD" id="cd00130">
    <property type="entry name" value="PAS"/>
    <property type="match status" value="2"/>
</dbReference>
<dbReference type="InterPro" id="IPR035965">
    <property type="entry name" value="PAS-like_dom_sf"/>
</dbReference>
<keyword evidence="4 11" id="KW-0418">Kinase</keyword>
<proteinExistence type="predicted"/>
<dbReference type="InterPro" id="IPR003018">
    <property type="entry name" value="GAF"/>
</dbReference>
<sequence length="903" mass="99195">MPDRIPVLLVDDDPDLREVTASYVEREADRIAVETAPDADAGLDALADGEFECVVSDYEMPGRDGLAFLAAVRERCPDLPFILFTGRGSEEVASEAISAGVTDYLQKRGGTERYERLANRVVEAVEKRRAEREAEEAVGQFRAVAEGASDAILSVDTDGVIEFANPAVESVFGYEPSELEGEPLTTLMPDRHRNDHLGAVERYLATGERSVDWSDVRFDALHRDGHEVPVSLSYGEFTADGERHFVGVIRDATDRDRHRAFIEHASDVVAVLSRDWRFRYLSPSCERVTGHAPSDLLGERSLDYVHPEDREAVRAAFGELDAEGGPPTAEYRFETADGEYRWLESVGSERIETDATEGYVVTTRDVSERKERERTLARLREWTRDLNYARTTEEAAELAVDAVDDLIDAGLSGIHLRTEEGDRLEPVALGQSVPALFEEQPSYDRDAPPGTRAAMAWDAYRSDESLVVDELSAYEPLDEPSPAESLVLRPIGDHGLFVVSSPEPNEFTDTDVLVAEILTGHLEAAFDRIERESRVERLHDATRTLVRADSRKEIAERAVEAATDVLGFSIVTVRIHDEDAGGLVPMAVSPKAVDLLPERRTYTPDGGSLNWGAFDAGEPRKFDDIRETEALDADTDLRSLLIVPIGDYGTISVGETEPGVFGGVDEYLAGILATAAETAFQAEARTHRLAERTSELERQNDRLEEFAGVVSHDLRNPLEVARGRTELAREECDSDHLAAVERAHGRMTALIDDLLTLAREGDPVTDPDPVDLSRVVGSCWRTVDTRNATLRAGAEGMILADEGRLKQLLENLMRNAIEHGGDDVTVAVGTLPDGFYVADDGPGIDPDRREDVFEAGHTTSQSGTGFGLRIVEQVADAHGWSVRAGASEDGGARFEITGVEFEE</sequence>
<dbReference type="SUPFAM" id="SSF47384">
    <property type="entry name" value="Homodimeric domain of signal transducing histidine kinase"/>
    <property type="match status" value="1"/>
</dbReference>
<dbReference type="OrthoDB" id="342253at2157"/>
<dbReference type="InterPro" id="IPR011006">
    <property type="entry name" value="CheY-like_superfamily"/>
</dbReference>
<protein>
    <recommendedName>
        <fullName evidence="2">histidine kinase</fullName>
        <ecNumber evidence="2">2.7.13.3</ecNumber>
    </recommendedName>
</protein>
<dbReference type="SMART" id="SM00086">
    <property type="entry name" value="PAC"/>
    <property type="match status" value="2"/>
</dbReference>
<dbReference type="EC" id="2.7.13.3" evidence="2"/>